<dbReference type="GO" id="GO:0016020">
    <property type="term" value="C:membrane"/>
    <property type="evidence" value="ECO:0007669"/>
    <property type="project" value="TreeGrafter"/>
</dbReference>
<dbReference type="InterPro" id="IPR051156">
    <property type="entry name" value="Mito/Outer_Membr_Metalloprot"/>
</dbReference>
<keyword evidence="7" id="KW-0732">Signal</keyword>
<comment type="cofactor">
    <cofactor evidence="6">
        <name>Zn(2+)</name>
        <dbReference type="ChEBI" id="CHEBI:29105"/>
    </cofactor>
    <text evidence="6">Binds 1 zinc ion per subunit.</text>
</comment>
<sequence length="267" mass="28296">MKRVLLALAITTTVAACATATSPTGRTQRVGAVSQEQLNQMGVQAFEQAKAKTPQSTNTSQTAYVRCVANAVTRQLPSEWQANWEVALFADNSANAFALPGGKIGVNTGIFTVAKNQDQLAAVIAHEVGHVISRHHDERVTAQAGTQAGVNLLGALIGSRYGTTAGQTTGQIAGIGAQTLILLPNNRTQETEADVVGQQLMAKAGFNPEQAVSLWQNMIEANTARAPEWMSTHPNPENRISELRSRAASLMPAYQQARASGHTPKCG</sequence>
<evidence type="ECO:0000256" key="4">
    <source>
        <dbReference type="ARBA" id="ARBA00022833"/>
    </source>
</evidence>
<dbReference type="AlphaFoldDB" id="A0A0A0ET71"/>
<dbReference type="GO" id="GO:0004222">
    <property type="term" value="F:metalloendopeptidase activity"/>
    <property type="evidence" value="ECO:0007669"/>
    <property type="project" value="InterPro"/>
</dbReference>
<keyword evidence="1 6" id="KW-0645">Protease</keyword>
<dbReference type="PANTHER" id="PTHR22726:SF24">
    <property type="entry name" value="M48 FAMILY METALLOPEPTIDASE"/>
    <property type="match status" value="1"/>
</dbReference>
<feature type="domain" description="Peptidase M48" evidence="8">
    <location>
        <begin position="61"/>
        <end position="246"/>
    </location>
</feature>
<evidence type="ECO:0000313" key="10">
    <source>
        <dbReference type="Proteomes" id="UP000029998"/>
    </source>
</evidence>
<accession>A0A0A0ET71</accession>
<proteinExistence type="inferred from homology"/>
<evidence type="ECO:0000256" key="7">
    <source>
        <dbReference type="SAM" id="SignalP"/>
    </source>
</evidence>
<evidence type="ECO:0000256" key="3">
    <source>
        <dbReference type="ARBA" id="ARBA00022801"/>
    </source>
</evidence>
<comment type="caution">
    <text evidence="9">The sequence shown here is derived from an EMBL/GenBank/DDBJ whole genome shotgun (WGS) entry which is preliminary data.</text>
</comment>
<dbReference type="Proteomes" id="UP000029998">
    <property type="component" value="Unassembled WGS sequence"/>
</dbReference>
<protein>
    <submittedName>
        <fullName evidence="9">Peptidase</fullName>
    </submittedName>
</protein>
<dbReference type="CDD" id="cd07331">
    <property type="entry name" value="M48C_Oma1_like"/>
    <property type="match status" value="1"/>
</dbReference>
<dbReference type="InterPro" id="IPR001915">
    <property type="entry name" value="Peptidase_M48"/>
</dbReference>
<evidence type="ECO:0000256" key="5">
    <source>
        <dbReference type="ARBA" id="ARBA00023049"/>
    </source>
</evidence>
<keyword evidence="2" id="KW-0479">Metal-binding</keyword>
<dbReference type="GO" id="GO:0046872">
    <property type="term" value="F:metal ion binding"/>
    <property type="evidence" value="ECO:0007669"/>
    <property type="project" value="UniProtKB-KW"/>
</dbReference>
<dbReference type="GO" id="GO:0051603">
    <property type="term" value="P:proteolysis involved in protein catabolic process"/>
    <property type="evidence" value="ECO:0007669"/>
    <property type="project" value="TreeGrafter"/>
</dbReference>
<dbReference type="OrthoDB" id="9810445at2"/>
<dbReference type="STRING" id="1385517.N800_07520"/>
<comment type="similarity">
    <text evidence="6">Belongs to the peptidase M48 family.</text>
</comment>
<organism evidence="9 10">
    <name type="scientific">Lysobacter daejeonensis GH1-9</name>
    <dbReference type="NCBI Taxonomy" id="1385517"/>
    <lineage>
        <taxon>Bacteria</taxon>
        <taxon>Pseudomonadati</taxon>
        <taxon>Pseudomonadota</taxon>
        <taxon>Gammaproteobacteria</taxon>
        <taxon>Lysobacterales</taxon>
        <taxon>Lysobacteraceae</taxon>
        <taxon>Aerolutibacter</taxon>
    </lineage>
</organism>
<evidence type="ECO:0000256" key="2">
    <source>
        <dbReference type="ARBA" id="ARBA00022723"/>
    </source>
</evidence>
<keyword evidence="4 6" id="KW-0862">Zinc</keyword>
<feature type="signal peptide" evidence="7">
    <location>
        <begin position="1"/>
        <end position="18"/>
    </location>
</feature>
<keyword evidence="10" id="KW-1185">Reference proteome</keyword>
<dbReference type="RefSeq" id="WP_036139310.1">
    <property type="nucleotide sequence ID" value="NZ_AVPU01000029.1"/>
</dbReference>
<evidence type="ECO:0000259" key="8">
    <source>
        <dbReference type="Pfam" id="PF01435"/>
    </source>
</evidence>
<feature type="chain" id="PRO_5001962508" evidence="7">
    <location>
        <begin position="19"/>
        <end position="267"/>
    </location>
</feature>
<gene>
    <name evidence="9" type="ORF">N800_07520</name>
</gene>
<evidence type="ECO:0000256" key="6">
    <source>
        <dbReference type="RuleBase" id="RU003983"/>
    </source>
</evidence>
<keyword evidence="3 6" id="KW-0378">Hydrolase</keyword>
<dbReference type="PANTHER" id="PTHR22726">
    <property type="entry name" value="METALLOENDOPEPTIDASE OMA1"/>
    <property type="match status" value="1"/>
</dbReference>
<reference evidence="9 10" key="1">
    <citation type="submission" date="2013-08" db="EMBL/GenBank/DDBJ databases">
        <title>Genome sequencing of Lysobacter.</title>
        <authorList>
            <person name="Zhang S."/>
            <person name="Wang G."/>
        </authorList>
    </citation>
    <scope>NUCLEOTIDE SEQUENCE [LARGE SCALE GENOMIC DNA]</scope>
    <source>
        <strain evidence="9 10">GH1-9</strain>
    </source>
</reference>
<dbReference type="PROSITE" id="PS51257">
    <property type="entry name" value="PROKAR_LIPOPROTEIN"/>
    <property type="match status" value="1"/>
</dbReference>
<dbReference type="Gene3D" id="3.30.2010.10">
    <property type="entry name" value="Metalloproteases ('zincins'), catalytic domain"/>
    <property type="match status" value="1"/>
</dbReference>
<dbReference type="Pfam" id="PF01435">
    <property type="entry name" value="Peptidase_M48"/>
    <property type="match status" value="1"/>
</dbReference>
<keyword evidence="5 6" id="KW-0482">Metalloprotease</keyword>
<evidence type="ECO:0000256" key="1">
    <source>
        <dbReference type="ARBA" id="ARBA00022670"/>
    </source>
</evidence>
<name>A0A0A0ET71_9GAMM</name>
<dbReference type="EMBL" id="AVPU01000029">
    <property type="protein sequence ID" value="KGM53420.1"/>
    <property type="molecule type" value="Genomic_DNA"/>
</dbReference>
<evidence type="ECO:0000313" key="9">
    <source>
        <dbReference type="EMBL" id="KGM53420.1"/>
    </source>
</evidence>
<dbReference type="eggNOG" id="COG0501">
    <property type="taxonomic scope" value="Bacteria"/>
</dbReference>